<dbReference type="PANTHER" id="PTHR43333:SF1">
    <property type="entry name" value="D-ISOMER SPECIFIC 2-HYDROXYACID DEHYDROGENASE NAD-BINDING DOMAIN-CONTAINING PROTEIN"/>
    <property type="match status" value="1"/>
</dbReference>
<dbReference type="RefSeq" id="WP_139679498.1">
    <property type="nucleotide sequence ID" value="NZ_VDMN01000012.1"/>
</dbReference>
<dbReference type="AlphaFoldDB" id="A0A5C4X8Z0"/>
<reference evidence="4 5" key="1">
    <citation type="submission" date="2019-06" db="EMBL/GenBank/DDBJ databases">
        <title>The draft genome of Rhizobium smilacinae PTYR-5.</title>
        <authorList>
            <person name="Liu L."/>
            <person name="Li L."/>
            <person name="Zhang X."/>
        </authorList>
    </citation>
    <scope>NUCLEOTIDE SEQUENCE [LARGE SCALE GENOMIC DNA]</scope>
    <source>
        <strain evidence="4 5">PTYR-5</strain>
    </source>
</reference>
<evidence type="ECO:0000256" key="2">
    <source>
        <dbReference type="ARBA" id="ARBA00023027"/>
    </source>
</evidence>
<dbReference type="GO" id="GO:0051287">
    <property type="term" value="F:NAD binding"/>
    <property type="evidence" value="ECO:0007669"/>
    <property type="project" value="InterPro"/>
</dbReference>
<protein>
    <submittedName>
        <fullName evidence="4">Hydroxyacid dehydrogenase</fullName>
    </submittedName>
</protein>
<dbReference type="InterPro" id="IPR036291">
    <property type="entry name" value="NAD(P)-bd_dom_sf"/>
</dbReference>
<gene>
    <name evidence="4" type="ORF">FHP24_27815</name>
</gene>
<dbReference type="GO" id="GO:0016491">
    <property type="term" value="F:oxidoreductase activity"/>
    <property type="evidence" value="ECO:0007669"/>
    <property type="project" value="UniProtKB-KW"/>
</dbReference>
<dbReference type="InterPro" id="IPR006140">
    <property type="entry name" value="D-isomer_DH_NAD-bd"/>
</dbReference>
<feature type="domain" description="D-isomer specific 2-hydroxyacid dehydrogenase NAD-binding" evidence="3">
    <location>
        <begin position="122"/>
        <end position="287"/>
    </location>
</feature>
<dbReference type="Pfam" id="PF02826">
    <property type="entry name" value="2-Hacid_dh_C"/>
    <property type="match status" value="1"/>
</dbReference>
<evidence type="ECO:0000256" key="1">
    <source>
        <dbReference type="ARBA" id="ARBA00023002"/>
    </source>
</evidence>
<keyword evidence="5" id="KW-1185">Reference proteome</keyword>
<evidence type="ECO:0000313" key="4">
    <source>
        <dbReference type="EMBL" id="TNM59759.1"/>
    </source>
</evidence>
<dbReference type="OrthoDB" id="9793626at2"/>
<comment type="caution">
    <text evidence="4">The sequence shown here is derived from an EMBL/GenBank/DDBJ whole genome shotgun (WGS) entry which is preliminary data.</text>
</comment>
<dbReference type="EMBL" id="VDMN01000012">
    <property type="protein sequence ID" value="TNM59759.1"/>
    <property type="molecule type" value="Genomic_DNA"/>
</dbReference>
<keyword evidence="1" id="KW-0560">Oxidoreductase</keyword>
<organism evidence="4 5">
    <name type="scientific">Aliirhizobium smilacinae</name>
    <dbReference type="NCBI Taxonomy" id="1395944"/>
    <lineage>
        <taxon>Bacteria</taxon>
        <taxon>Pseudomonadati</taxon>
        <taxon>Pseudomonadota</taxon>
        <taxon>Alphaproteobacteria</taxon>
        <taxon>Hyphomicrobiales</taxon>
        <taxon>Rhizobiaceae</taxon>
        <taxon>Aliirhizobium</taxon>
    </lineage>
</organism>
<sequence>MSTKTGLAVSRPPVIACNLDPVQMEKLSTHPSQPDVRSYSDEAAVWEIPRDADILFTFFRGWAAAPKQKPEGWPYNLKWIQIASAGIDAFPDWVFEGPPVTTGRGISAEAIAEYVVAAVFAHEKKMFDDLLVHSAGKWVRRTLNLVSGKSVGIYGFGAIGRRTAQKLQALGMNVSAVRRNAPEESGEVRFFSSLKDMVAEVDHVVLAVPLTDATRLSVNSEIFASAKPGLHVINICRGEVLDDNALLDALERGQVSAATLDVTAPEPLPEGHPFYTHRQVRLTPHISWSSEDNADRIAAKLQGNLDRFLAGEPLTDVVVAGRGY</sequence>
<proteinExistence type="predicted"/>
<keyword evidence="2" id="KW-0520">NAD</keyword>
<dbReference type="SUPFAM" id="SSF51735">
    <property type="entry name" value="NAD(P)-binding Rossmann-fold domains"/>
    <property type="match status" value="1"/>
</dbReference>
<accession>A0A5C4X8Z0</accession>
<dbReference type="PANTHER" id="PTHR43333">
    <property type="entry name" value="2-HACID_DH_C DOMAIN-CONTAINING PROTEIN"/>
    <property type="match status" value="1"/>
</dbReference>
<dbReference type="Proteomes" id="UP000311605">
    <property type="component" value="Unassembled WGS sequence"/>
</dbReference>
<evidence type="ECO:0000259" key="3">
    <source>
        <dbReference type="Pfam" id="PF02826"/>
    </source>
</evidence>
<name>A0A5C4X8Z0_9HYPH</name>
<evidence type="ECO:0000313" key="5">
    <source>
        <dbReference type="Proteomes" id="UP000311605"/>
    </source>
</evidence>
<dbReference type="Gene3D" id="3.40.50.720">
    <property type="entry name" value="NAD(P)-binding Rossmann-like Domain"/>
    <property type="match status" value="2"/>
</dbReference>